<keyword evidence="4 6" id="KW-1133">Transmembrane helix</keyword>
<keyword evidence="2" id="KW-1003">Cell membrane</keyword>
<feature type="transmembrane region" description="Helical" evidence="6">
    <location>
        <begin position="334"/>
        <end position="356"/>
    </location>
</feature>
<comment type="subcellular location">
    <subcellularLocation>
        <location evidence="1">Cell membrane</location>
        <topology evidence="1">Multi-pass membrane protein</topology>
    </subcellularLocation>
</comment>
<feature type="transmembrane region" description="Helical" evidence="6">
    <location>
        <begin position="12"/>
        <end position="34"/>
    </location>
</feature>
<feature type="transmembrane region" description="Helical" evidence="6">
    <location>
        <begin position="222"/>
        <end position="246"/>
    </location>
</feature>
<feature type="transmembrane region" description="Helical" evidence="6">
    <location>
        <begin position="124"/>
        <end position="144"/>
    </location>
</feature>
<evidence type="ECO:0000256" key="3">
    <source>
        <dbReference type="ARBA" id="ARBA00022692"/>
    </source>
</evidence>
<evidence type="ECO:0000313" key="7">
    <source>
        <dbReference type="EMBL" id="PTM59609.1"/>
    </source>
</evidence>
<dbReference type="EMBL" id="PZZP01000001">
    <property type="protein sequence ID" value="PTM59609.1"/>
    <property type="molecule type" value="Genomic_DNA"/>
</dbReference>
<dbReference type="Pfam" id="PF01943">
    <property type="entry name" value="Polysacc_synt"/>
    <property type="match status" value="1"/>
</dbReference>
<proteinExistence type="predicted"/>
<evidence type="ECO:0000256" key="1">
    <source>
        <dbReference type="ARBA" id="ARBA00004651"/>
    </source>
</evidence>
<keyword evidence="5 6" id="KW-0472">Membrane</keyword>
<sequence length="488" mass="55010">MLGKLKQLLSDSFAFSIALMGNKLVGMLLFPVFARSLDTAQYGDWDMTNSIAMVLTYLCILGTDSALAFYHFDDKEEVERKRYFTAALLFPVMLGTGLVIAALFVSNPLSSVLYQNNSGYSHLFLYAMVMILANIIIHQILAYARFTRRVWTFNLGTAAYVIGSSLWSIGFVVIADMGVVGIFLGQIVGQWSVALVLLWLFRKQLTRSVQWDYLQRLLRYGAPLLPALLAFWVMNALSRPMIYHWISAEAAGLFGAAARIASIIVLFTSAFQLAWRPFALSIKEQVDAPRIYSMVGRGYLVGATFFLLALTWSIQPVIQILTGDAEYLSAYPYVWLLALGTILNGMTGIVGVGLLIHKRTKAISYTFMMAACLFVTGTILLIPWWGLWAPTIMTGVAYGFAVLSIYRKAQRMYLVNFRMPSLLWYLSICIGCYSLLTLGQLQEWEHWWLLGPLSFTIMVIAVFMTGVLQWKTVPFFLHRLPQFVRRGM</sequence>
<feature type="transmembrane region" description="Helical" evidence="6">
    <location>
        <begin position="388"/>
        <end position="406"/>
    </location>
</feature>
<name>A0A2T4ZCK6_9BACL</name>
<dbReference type="GO" id="GO:0005886">
    <property type="term" value="C:plasma membrane"/>
    <property type="evidence" value="ECO:0007669"/>
    <property type="project" value="UniProtKB-SubCell"/>
</dbReference>
<feature type="transmembrane region" description="Helical" evidence="6">
    <location>
        <begin position="180"/>
        <end position="201"/>
    </location>
</feature>
<feature type="transmembrane region" description="Helical" evidence="6">
    <location>
        <begin position="447"/>
        <end position="470"/>
    </location>
</feature>
<protein>
    <submittedName>
        <fullName evidence="7">O-antigen/teichoic acid export membrane protein</fullName>
    </submittedName>
</protein>
<dbReference type="RefSeq" id="WP_170105388.1">
    <property type="nucleotide sequence ID" value="NZ_PZZP01000001.1"/>
</dbReference>
<evidence type="ECO:0000256" key="4">
    <source>
        <dbReference type="ARBA" id="ARBA00022989"/>
    </source>
</evidence>
<dbReference type="InterPro" id="IPR002797">
    <property type="entry name" value="Polysacc_synth"/>
</dbReference>
<dbReference type="AlphaFoldDB" id="A0A2T4ZCK6"/>
<evidence type="ECO:0000313" key="8">
    <source>
        <dbReference type="Proteomes" id="UP000241639"/>
    </source>
</evidence>
<evidence type="ECO:0000256" key="2">
    <source>
        <dbReference type="ARBA" id="ARBA00022475"/>
    </source>
</evidence>
<keyword evidence="3 6" id="KW-0812">Transmembrane</keyword>
<feature type="transmembrane region" description="Helical" evidence="6">
    <location>
        <begin position="151"/>
        <end position="174"/>
    </location>
</feature>
<comment type="caution">
    <text evidence="7">The sequence shown here is derived from an EMBL/GenBank/DDBJ whole genome shotgun (WGS) entry which is preliminary data.</text>
</comment>
<organism evidence="7 8">
    <name type="scientific">Desmospora activa DSM 45169</name>
    <dbReference type="NCBI Taxonomy" id="1121389"/>
    <lineage>
        <taxon>Bacteria</taxon>
        <taxon>Bacillati</taxon>
        <taxon>Bacillota</taxon>
        <taxon>Bacilli</taxon>
        <taxon>Bacillales</taxon>
        <taxon>Thermoactinomycetaceae</taxon>
        <taxon>Desmospora</taxon>
    </lineage>
</organism>
<evidence type="ECO:0000256" key="6">
    <source>
        <dbReference type="SAM" id="Phobius"/>
    </source>
</evidence>
<dbReference type="InterPro" id="IPR050833">
    <property type="entry name" value="Poly_Biosynth_Transport"/>
</dbReference>
<feature type="transmembrane region" description="Helical" evidence="6">
    <location>
        <begin position="54"/>
        <end position="72"/>
    </location>
</feature>
<accession>A0A2T4ZCK6</accession>
<feature type="transmembrane region" description="Helical" evidence="6">
    <location>
        <begin position="252"/>
        <end position="275"/>
    </location>
</feature>
<feature type="transmembrane region" description="Helical" evidence="6">
    <location>
        <begin position="363"/>
        <end position="382"/>
    </location>
</feature>
<feature type="transmembrane region" description="Helical" evidence="6">
    <location>
        <begin position="84"/>
        <end position="104"/>
    </location>
</feature>
<dbReference type="PANTHER" id="PTHR30250">
    <property type="entry name" value="PST FAMILY PREDICTED COLANIC ACID TRANSPORTER"/>
    <property type="match status" value="1"/>
</dbReference>
<evidence type="ECO:0000256" key="5">
    <source>
        <dbReference type="ARBA" id="ARBA00023136"/>
    </source>
</evidence>
<dbReference type="Proteomes" id="UP000241639">
    <property type="component" value="Unassembled WGS sequence"/>
</dbReference>
<feature type="transmembrane region" description="Helical" evidence="6">
    <location>
        <begin position="422"/>
        <end position="441"/>
    </location>
</feature>
<gene>
    <name evidence="7" type="ORF">C8J48_2238</name>
</gene>
<dbReference type="PANTHER" id="PTHR30250:SF11">
    <property type="entry name" value="O-ANTIGEN TRANSPORTER-RELATED"/>
    <property type="match status" value="1"/>
</dbReference>
<feature type="transmembrane region" description="Helical" evidence="6">
    <location>
        <begin position="296"/>
        <end position="314"/>
    </location>
</feature>
<reference evidence="7 8" key="1">
    <citation type="submission" date="2018-04" db="EMBL/GenBank/DDBJ databases">
        <title>Genomic Encyclopedia of Archaeal and Bacterial Type Strains, Phase II (KMG-II): from individual species to whole genera.</title>
        <authorList>
            <person name="Goeker M."/>
        </authorList>
    </citation>
    <scope>NUCLEOTIDE SEQUENCE [LARGE SCALE GENOMIC DNA]</scope>
    <source>
        <strain evidence="7 8">DSM 45169</strain>
    </source>
</reference>
<keyword evidence="8" id="KW-1185">Reference proteome</keyword>